<sequence length="93" mass="10648">IELHDLQSEFLINIGTSNGVKSQRTLRRHCSLEERQKRNVIESMDAGVFDEQDSTSGHPQSSQSSFSAKLRRKSAYVLSENEDERPVLDDKQR</sequence>
<feature type="region of interest" description="Disordered" evidence="1">
    <location>
        <begin position="41"/>
        <end position="93"/>
    </location>
</feature>
<evidence type="ECO:0000256" key="1">
    <source>
        <dbReference type="SAM" id="MobiDB-lite"/>
    </source>
</evidence>
<accession>A0AAN8IR71</accession>
<organism evidence="2 3">
    <name type="scientific">Trichostrongylus colubriformis</name>
    <name type="common">Black scour worm</name>
    <dbReference type="NCBI Taxonomy" id="6319"/>
    <lineage>
        <taxon>Eukaryota</taxon>
        <taxon>Metazoa</taxon>
        <taxon>Ecdysozoa</taxon>
        <taxon>Nematoda</taxon>
        <taxon>Chromadorea</taxon>
        <taxon>Rhabditida</taxon>
        <taxon>Rhabditina</taxon>
        <taxon>Rhabditomorpha</taxon>
        <taxon>Strongyloidea</taxon>
        <taxon>Trichostrongylidae</taxon>
        <taxon>Trichostrongylus</taxon>
    </lineage>
</organism>
<evidence type="ECO:0000313" key="2">
    <source>
        <dbReference type="EMBL" id="KAK5983864.1"/>
    </source>
</evidence>
<proteinExistence type="predicted"/>
<dbReference type="AlphaFoldDB" id="A0AAN8IR71"/>
<name>A0AAN8IR71_TRICO</name>
<keyword evidence="3" id="KW-1185">Reference proteome</keyword>
<reference evidence="2 3" key="1">
    <citation type="submission" date="2019-10" db="EMBL/GenBank/DDBJ databases">
        <title>Assembly and Annotation for the nematode Trichostrongylus colubriformis.</title>
        <authorList>
            <person name="Martin J."/>
        </authorList>
    </citation>
    <scope>NUCLEOTIDE SEQUENCE [LARGE SCALE GENOMIC DNA]</scope>
    <source>
        <strain evidence="2">G859</strain>
        <tissue evidence="2">Whole worm</tissue>
    </source>
</reference>
<feature type="non-terminal residue" evidence="2">
    <location>
        <position position="1"/>
    </location>
</feature>
<protein>
    <submittedName>
        <fullName evidence="2">Uncharacterized protein</fullName>
    </submittedName>
</protein>
<gene>
    <name evidence="2" type="ORF">GCK32_009372</name>
</gene>
<dbReference type="Proteomes" id="UP001331761">
    <property type="component" value="Unassembled WGS sequence"/>
</dbReference>
<evidence type="ECO:0000313" key="3">
    <source>
        <dbReference type="Proteomes" id="UP001331761"/>
    </source>
</evidence>
<feature type="compositionally biased region" description="Basic and acidic residues" evidence="1">
    <location>
        <begin position="84"/>
        <end position="93"/>
    </location>
</feature>
<comment type="caution">
    <text evidence="2">The sequence shown here is derived from an EMBL/GenBank/DDBJ whole genome shotgun (WGS) entry which is preliminary data.</text>
</comment>
<dbReference type="EMBL" id="WIXE01003518">
    <property type="protein sequence ID" value="KAK5983864.1"/>
    <property type="molecule type" value="Genomic_DNA"/>
</dbReference>
<feature type="compositionally biased region" description="Low complexity" evidence="1">
    <location>
        <begin position="54"/>
        <end position="67"/>
    </location>
</feature>